<reference evidence="1" key="1">
    <citation type="submission" date="2014-09" db="EMBL/GenBank/DDBJ databases">
        <authorList>
            <person name="Magalhaes I.L.F."/>
            <person name="Oliveira U."/>
            <person name="Santos F.R."/>
            <person name="Vidigal T.H.D.A."/>
            <person name="Brescovit A.D."/>
            <person name="Santos A.J."/>
        </authorList>
    </citation>
    <scope>NUCLEOTIDE SEQUENCE</scope>
    <source>
        <tissue evidence="1">Shoot tissue taken approximately 20 cm above the soil surface</tissue>
    </source>
</reference>
<accession>A0A0A9HAH5</accession>
<dbReference type="AlphaFoldDB" id="A0A0A9HAH5"/>
<evidence type="ECO:0000313" key="1">
    <source>
        <dbReference type="EMBL" id="JAE34150.1"/>
    </source>
</evidence>
<name>A0A0A9HAH5_ARUDO</name>
<protein>
    <submittedName>
        <fullName evidence="1">Uncharacterized protein</fullName>
    </submittedName>
</protein>
<proteinExistence type="predicted"/>
<organism evidence="1">
    <name type="scientific">Arundo donax</name>
    <name type="common">Giant reed</name>
    <name type="synonym">Donax arundinaceus</name>
    <dbReference type="NCBI Taxonomy" id="35708"/>
    <lineage>
        <taxon>Eukaryota</taxon>
        <taxon>Viridiplantae</taxon>
        <taxon>Streptophyta</taxon>
        <taxon>Embryophyta</taxon>
        <taxon>Tracheophyta</taxon>
        <taxon>Spermatophyta</taxon>
        <taxon>Magnoliopsida</taxon>
        <taxon>Liliopsida</taxon>
        <taxon>Poales</taxon>
        <taxon>Poaceae</taxon>
        <taxon>PACMAD clade</taxon>
        <taxon>Arundinoideae</taxon>
        <taxon>Arundineae</taxon>
        <taxon>Arundo</taxon>
    </lineage>
</organism>
<dbReference type="EMBL" id="GBRH01163746">
    <property type="protein sequence ID" value="JAE34150.1"/>
    <property type="molecule type" value="Transcribed_RNA"/>
</dbReference>
<sequence>MLQIIITSSYPLPSPHSEQKNSIVLESMFPQQ</sequence>
<reference evidence="1" key="2">
    <citation type="journal article" date="2015" name="Data Brief">
        <title>Shoot transcriptome of the giant reed, Arundo donax.</title>
        <authorList>
            <person name="Barrero R.A."/>
            <person name="Guerrero F.D."/>
            <person name="Moolhuijzen P."/>
            <person name="Goolsby J.A."/>
            <person name="Tidwell J."/>
            <person name="Bellgard S.E."/>
            <person name="Bellgard M.I."/>
        </authorList>
    </citation>
    <scope>NUCLEOTIDE SEQUENCE</scope>
    <source>
        <tissue evidence="1">Shoot tissue taken approximately 20 cm above the soil surface</tissue>
    </source>
</reference>